<dbReference type="PANTHER" id="PTHR33021">
    <property type="entry name" value="BLUE COPPER PROTEIN"/>
    <property type="match status" value="1"/>
</dbReference>
<feature type="region of interest" description="Disordered" evidence="1">
    <location>
        <begin position="142"/>
        <end position="164"/>
    </location>
</feature>
<name>A0A6G1FAS8_9ORYZ</name>
<dbReference type="GO" id="GO:0005886">
    <property type="term" value="C:plasma membrane"/>
    <property type="evidence" value="ECO:0007669"/>
    <property type="project" value="TreeGrafter"/>
</dbReference>
<feature type="domain" description="Phytocyanin" evidence="3">
    <location>
        <begin position="29"/>
        <end position="137"/>
    </location>
</feature>
<dbReference type="PANTHER" id="PTHR33021:SF234">
    <property type="entry name" value="EARLY NODULIN-LIKE PROTEIN 7"/>
    <property type="match status" value="1"/>
</dbReference>
<dbReference type="EMBL" id="SPHZ02000001">
    <property type="protein sequence ID" value="KAF0933955.1"/>
    <property type="molecule type" value="Genomic_DNA"/>
</dbReference>
<comment type="caution">
    <text evidence="4">The sequence shown here is derived from an EMBL/GenBank/DDBJ whole genome shotgun (WGS) entry which is preliminary data.</text>
</comment>
<evidence type="ECO:0000313" key="5">
    <source>
        <dbReference type="Proteomes" id="UP000479710"/>
    </source>
</evidence>
<feature type="compositionally biased region" description="Pro residues" evidence="1">
    <location>
        <begin position="142"/>
        <end position="156"/>
    </location>
</feature>
<feature type="chain" id="PRO_5026163680" description="Phytocyanin domain-containing protein" evidence="2">
    <location>
        <begin position="29"/>
        <end position="186"/>
    </location>
</feature>
<keyword evidence="5" id="KW-1185">Reference proteome</keyword>
<evidence type="ECO:0000256" key="1">
    <source>
        <dbReference type="SAM" id="MobiDB-lite"/>
    </source>
</evidence>
<dbReference type="InterPro" id="IPR003245">
    <property type="entry name" value="Phytocyanin_dom"/>
</dbReference>
<dbReference type="SUPFAM" id="SSF49503">
    <property type="entry name" value="Cupredoxins"/>
    <property type="match status" value="1"/>
</dbReference>
<dbReference type="InterPro" id="IPR039391">
    <property type="entry name" value="Phytocyanin-like"/>
</dbReference>
<dbReference type="PROSITE" id="PS51485">
    <property type="entry name" value="PHYTOCYANIN"/>
    <property type="match status" value="1"/>
</dbReference>
<reference evidence="4 5" key="1">
    <citation type="submission" date="2019-11" db="EMBL/GenBank/DDBJ databases">
        <title>Whole genome sequence of Oryza granulata.</title>
        <authorList>
            <person name="Li W."/>
        </authorList>
    </citation>
    <scope>NUCLEOTIDE SEQUENCE [LARGE SCALE GENOMIC DNA]</scope>
    <source>
        <strain evidence="5">cv. Menghai</strain>
        <tissue evidence="4">Leaf</tissue>
    </source>
</reference>
<dbReference type="Proteomes" id="UP000479710">
    <property type="component" value="Unassembled WGS sequence"/>
</dbReference>
<keyword evidence="2" id="KW-0732">Signal</keyword>
<dbReference type="OrthoDB" id="1933543at2759"/>
<dbReference type="InterPro" id="IPR008972">
    <property type="entry name" value="Cupredoxin"/>
</dbReference>
<sequence length="186" mass="19319">MAVASASSRVRRLLLLVAVLAAAAAAAGKRYRVGGPDGWVVPPPDDKELYYVRWASSMTFYIGDSIEFEYKNDSVIMVTKAGYYHCNETAGIDAGDVPVPGDGVRVFNLYNPGKTYFASADLDHCNKGQRLMINVLTAEPPAPAPSSVPPLSPSPAPSGDDATGGGSAAFAPGLAVAVMAMAALVV</sequence>
<organism evidence="4 5">
    <name type="scientific">Oryza meyeriana var. granulata</name>
    <dbReference type="NCBI Taxonomy" id="110450"/>
    <lineage>
        <taxon>Eukaryota</taxon>
        <taxon>Viridiplantae</taxon>
        <taxon>Streptophyta</taxon>
        <taxon>Embryophyta</taxon>
        <taxon>Tracheophyta</taxon>
        <taxon>Spermatophyta</taxon>
        <taxon>Magnoliopsida</taxon>
        <taxon>Liliopsida</taxon>
        <taxon>Poales</taxon>
        <taxon>Poaceae</taxon>
        <taxon>BOP clade</taxon>
        <taxon>Oryzoideae</taxon>
        <taxon>Oryzeae</taxon>
        <taxon>Oryzinae</taxon>
        <taxon>Oryza</taxon>
        <taxon>Oryza meyeriana</taxon>
    </lineage>
</organism>
<evidence type="ECO:0000256" key="2">
    <source>
        <dbReference type="SAM" id="SignalP"/>
    </source>
</evidence>
<evidence type="ECO:0000259" key="3">
    <source>
        <dbReference type="PROSITE" id="PS51485"/>
    </source>
</evidence>
<protein>
    <recommendedName>
        <fullName evidence="3">Phytocyanin domain-containing protein</fullName>
    </recommendedName>
</protein>
<dbReference type="Gene3D" id="2.60.40.420">
    <property type="entry name" value="Cupredoxins - blue copper proteins"/>
    <property type="match status" value="1"/>
</dbReference>
<dbReference type="AlphaFoldDB" id="A0A6G1FAS8"/>
<feature type="signal peptide" evidence="2">
    <location>
        <begin position="1"/>
        <end position="28"/>
    </location>
</feature>
<gene>
    <name evidence="4" type="ORF">E2562_021018</name>
</gene>
<evidence type="ECO:0000313" key="4">
    <source>
        <dbReference type="EMBL" id="KAF0933955.1"/>
    </source>
</evidence>
<dbReference type="GO" id="GO:0009055">
    <property type="term" value="F:electron transfer activity"/>
    <property type="evidence" value="ECO:0007669"/>
    <property type="project" value="InterPro"/>
</dbReference>
<dbReference type="Pfam" id="PF02298">
    <property type="entry name" value="Cu_bind_like"/>
    <property type="match status" value="1"/>
</dbReference>
<proteinExistence type="predicted"/>
<accession>A0A6G1FAS8</accession>